<name>A0ABT4USB1_9PSEU</name>
<reference evidence="6 7" key="1">
    <citation type="submission" date="2022-11" db="EMBL/GenBank/DDBJ databases">
        <title>Draft genome sequence of Saccharopolyspora sp. WRP15-2 isolated from rhizosphere soils of wild rice in Thailand.</title>
        <authorList>
            <person name="Duangmal K."/>
            <person name="Kammanee S."/>
            <person name="Muangham S."/>
        </authorList>
    </citation>
    <scope>NUCLEOTIDE SEQUENCE [LARGE SCALE GENOMIC DNA]</scope>
    <source>
        <strain evidence="6 7">WRP15-2</strain>
    </source>
</reference>
<dbReference type="InterPro" id="IPR027417">
    <property type="entry name" value="P-loop_NTPase"/>
</dbReference>
<evidence type="ECO:0000259" key="5">
    <source>
        <dbReference type="PROSITE" id="PS50901"/>
    </source>
</evidence>
<dbReference type="InterPro" id="IPR002543">
    <property type="entry name" value="FtsK_dom"/>
</dbReference>
<keyword evidence="7" id="KW-1185">Reference proteome</keyword>
<dbReference type="EMBL" id="JAQGLA010000003">
    <property type="protein sequence ID" value="MDA3624423.1"/>
    <property type="molecule type" value="Genomic_DNA"/>
</dbReference>
<evidence type="ECO:0000256" key="2">
    <source>
        <dbReference type="ARBA" id="ARBA00022741"/>
    </source>
</evidence>
<keyword evidence="3 4" id="KW-0067">ATP-binding</keyword>
<feature type="binding site" evidence="4">
    <location>
        <begin position="908"/>
        <end position="915"/>
    </location>
    <ligand>
        <name>ATP</name>
        <dbReference type="ChEBI" id="CHEBI:30616"/>
    </ligand>
</feature>
<dbReference type="RefSeq" id="WP_270946990.1">
    <property type="nucleotide sequence ID" value="NZ_JAQGLA010000003.1"/>
</dbReference>
<dbReference type="InterPro" id="IPR029030">
    <property type="entry name" value="Caspase-like_dom_sf"/>
</dbReference>
<dbReference type="NCBIfam" id="TIGR03925">
    <property type="entry name" value="T7SS_EccC_b"/>
    <property type="match status" value="1"/>
</dbReference>
<keyword evidence="2 4" id="KW-0547">Nucleotide-binding</keyword>
<dbReference type="InterPro" id="IPR023837">
    <property type="entry name" value="EccCb-like_Actinobacteria"/>
</dbReference>
<organism evidence="6 7">
    <name type="scientific">Saccharopolyspora oryzae</name>
    <dbReference type="NCBI Taxonomy" id="2997343"/>
    <lineage>
        <taxon>Bacteria</taxon>
        <taxon>Bacillati</taxon>
        <taxon>Actinomycetota</taxon>
        <taxon>Actinomycetes</taxon>
        <taxon>Pseudonocardiales</taxon>
        <taxon>Pseudonocardiaceae</taxon>
        <taxon>Saccharopolyspora</taxon>
    </lineage>
</organism>
<feature type="binding site" evidence="4">
    <location>
        <begin position="596"/>
        <end position="603"/>
    </location>
    <ligand>
        <name>ATP</name>
        <dbReference type="ChEBI" id="CHEBI:30616"/>
    </ligand>
</feature>
<dbReference type="SUPFAM" id="SSF52129">
    <property type="entry name" value="Caspase-like"/>
    <property type="match status" value="1"/>
</dbReference>
<dbReference type="InterPro" id="IPR003593">
    <property type="entry name" value="AAA+_ATPase"/>
</dbReference>
<proteinExistence type="predicted"/>
<dbReference type="PROSITE" id="PS50901">
    <property type="entry name" value="FTSK"/>
    <property type="match status" value="4"/>
</dbReference>
<feature type="binding site" evidence="4">
    <location>
        <begin position="302"/>
        <end position="309"/>
    </location>
    <ligand>
        <name>ATP</name>
        <dbReference type="ChEBI" id="CHEBI:30616"/>
    </ligand>
</feature>
<sequence length="1393" mass="152853">MGNRRALLVATSLYADARLRRLRSPVKEAHEFGRLLENEVIGAFDSVLPVLNQSKAEVERQMESFFRDCGPEDEVLLFVSGHGIKNDHNELFFAASTTDMRLPYSTAVPAFAVQRMIQQSQARSIAVILDCCYSGAFTSNVIARSGTSIDIEEQLGAGVYVMTATNEIEYAYEQEKLVLDKPVSASAFTATLIEALRTGAADTDRDGIITAEELYQFAFRKLSAEGQQTPTSSGAGHGSIRIARAAQRRLSGEVVAPQLKELIARGGSAFVPVGLAHEADRHHGEIVHVDPFGHHGHLAVVGRFRSGKSTLLRTLIVGHCEKQSATEVRFHCLDGDGALVGLARNEHVAAHAIDADSAREVLREVEQLIARRKNLFHRLGIADLETYRLLRRGHSDLLPGDDHADVFLVVDGWETFSEDSREFGAAVRRIAERGVRFGVHVMLTARQWENLPHQVAVLFRGCIELALDDPASSRIDPELSATLPDEPGWALSGSQRFRVALPQLADEPGDIATILENLRRTPIAIETPQRATGGTVDPVALWNLSSGFDVYRAWAQRPVEERYKIVFGVDDFGRPVQLDIKETASGGMGPHGLCVGATGSGKSELLRAIVLGMMATHPTTALNFVLIDFKGGATFNEFAAAPHVSAVVSNLEDDVSLIDRMQDALAGEMNRRQELLNKAGAKNVWDYRRMWESGDERCREPLPTLFVIVDEFTELLTQQPDFAELFVMIGRMGRSLQVHLLLASQRLEEGRLRGLDSHLSYRICLRTFSAAESRRALGVPDAYELPPQPGVGYLKQPDGMERFRAVYVSGPASGDTSATFLDSLLAELRDQGPPAREIWLSPLAEPPALNTLLPSLRQTGDRGYAAAGHAGNGQLQVPVGLIDMPYHQRQDPMLLDLSGQGGHGAIVGGVGSGKSNAVRTLIASTALTHTPHEVQFYCVDLGGGGLFALQDLPHVGSVAGRRNADVVRRTVAELKTLLAEREARFAQHGVEGMNDYRKRRRRGEFSHDPYGDVFLVIDGWRAFREEFDTLEQDVMNLVSEGLAFGIHLFVTAARWAEIRPAMKDMMQTRIELRLGDPSESEIERKLAVKVPQGRPGRGLHPSKLHFLIALPQVSDDVSDGVADLVNRVKSSWKGRPAPQVRLLPDLLPHQQLPRPEQQPNPKLVPIGINEDGLHPVYLDFNAEPNFYAFGERESGKTALLRTIVRGITERYTPKEALILLVDYRRTMLGFLNTGHLLEYAVGADQLKSNVKDVAGSLKKRLPGPDVTQEQLKNRSWWKGPELFVIVDDYELVAPQGNNPLAPLAEFIPTASDVGLHIILARNSGGAGRALYEPLIGKMRETSAPGLAMSANKDDGQLVANIKSRALPPGRGTLVSRSLRGGPQMIQTAFIPPE</sequence>
<feature type="domain" description="FtsK" evidence="5">
    <location>
        <begin position="1173"/>
        <end position="1357"/>
    </location>
</feature>
<gene>
    <name evidence="6" type="primary">eccCb</name>
    <name evidence="6" type="ORF">OU415_03175</name>
</gene>
<protein>
    <submittedName>
        <fullName evidence="6">Type VII secretion protein EccCb</fullName>
    </submittedName>
</protein>
<dbReference type="Pfam" id="PF00656">
    <property type="entry name" value="Peptidase_C14"/>
    <property type="match status" value="1"/>
</dbReference>
<evidence type="ECO:0000256" key="4">
    <source>
        <dbReference type="PROSITE-ProRule" id="PRU00289"/>
    </source>
</evidence>
<dbReference type="SMART" id="SM00382">
    <property type="entry name" value="AAA"/>
    <property type="match status" value="3"/>
</dbReference>
<evidence type="ECO:0000313" key="6">
    <source>
        <dbReference type="EMBL" id="MDA3624423.1"/>
    </source>
</evidence>
<dbReference type="Pfam" id="PF01580">
    <property type="entry name" value="FtsK_SpoIIIE"/>
    <property type="match status" value="3"/>
</dbReference>
<keyword evidence="1" id="KW-0677">Repeat</keyword>
<dbReference type="NCBIfam" id="NF047832">
    <property type="entry name" value="caspase_w_EACC1"/>
    <property type="match status" value="1"/>
</dbReference>
<accession>A0ABT4USB1</accession>
<dbReference type="InterPro" id="IPR050206">
    <property type="entry name" value="FtsK/SpoIIIE/SftA"/>
</dbReference>
<feature type="domain" description="FtsK" evidence="5">
    <location>
        <begin position="890"/>
        <end position="1081"/>
    </location>
</feature>
<dbReference type="PANTHER" id="PTHR22683:SF1">
    <property type="entry name" value="TYPE VII SECRETION SYSTEM PROTEIN ESSC"/>
    <property type="match status" value="1"/>
</dbReference>
<feature type="domain" description="FtsK" evidence="5">
    <location>
        <begin position="284"/>
        <end position="474"/>
    </location>
</feature>
<evidence type="ECO:0000256" key="1">
    <source>
        <dbReference type="ARBA" id="ARBA00022737"/>
    </source>
</evidence>
<dbReference type="InterPro" id="IPR018247">
    <property type="entry name" value="EF_Hand_1_Ca_BS"/>
</dbReference>
<dbReference type="PROSITE" id="PS00018">
    <property type="entry name" value="EF_HAND_1"/>
    <property type="match status" value="1"/>
</dbReference>
<feature type="binding site" evidence="4">
    <location>
        <begin position="1190"/>
        <end position="1197"/>
    </location>
    <ligand>
        <name>ATP</name>
        <dbReference type="ChEBI" id="CHEBI:30616"/>
    </ligand>
</feature>
<comment type="caution">
    <text evidence="6">The sequence shown here is derived from an EMBL/GenBank/DDBJ whole genome shotgun (WGS) entry which is preliminary data.</text>
</comment>
<dbReference type="Gene3D" id="3.40.50.300">
    <property type="entry name" value="P-loop containing nucleotide triphosphate hydrolases"/>
    <property type="match status" value="4"/>
</dbReference>
<dbReference type="Proteomes" id="UP001210380">
    <property type="component" value="Unassembled WGS sequence"/>
</dbReference>
<dbReference type="SUPFAM" id="SSF52540">
    <property type="entry name" value="P-loop containing nucleoside triphosphate hydrolases"/>
    <property type="match status" value="4"/>
</dbReference>
<evidence type="ECO:0000256" key="3">
    <source>
        <dbReference type="ARBA" id="ARBA00022840"/>
    </source>
</evidence>
<dbReference type="PANTHER" id="PTHR22683">
    <property type="entry name" value="SPORULATION PROTEIN RELATED"/>
    <property type="match status" value="1"/>
</dbReference>
<feature type="domain" description="FtsK" evidence="5">
    <location>
        <begin position="573"/>
        <end position="774"/>
    </location>
</feature>
<evidence type="ECO:0000313" key="7">
    <source>
        <dbReference type="Proteomes" id="UP001210380"/>
    </source>
</evidence>
<dbReference type="InterPro" id="IPR011600">
    <property type="entry name" value="Pept_C14_caspase"/>
</dbReference>
<dbReference type="Gene3D" id="3.40.50.1460">
    <property type="match status" value="1"/>
</dbReference>